<evidence type="ECO:0000259" key="2">
    <source>
        <dbReference type="Pfam" id="PF00248"/>
    </source>
</evidence>
<evidence type="ECO:0000313" key="3">
    <source>
        <dbReference type="EMBL" id="PRX65887.1"/>
    </source>
</evidence>
<dbReference type="GO" id="GO:0005829">
    <property type="term" value="C:cytosol"/>
    <property type="evidence" value="ECO:0007669"/>
    <property type="project" value="TreeGrafter"/>
</dbReference>
<dbReference type="InterPro" id="IPR023210">
    <property type="entry name" value="NADP_OxRdtase_dom"/>
</dbReference>
<keyword evidence="4" id="KW-1185">Reference proteome</keyword>
<protein>
    <submittedName>
        <fullName evidence="3">D-threo-aldose 1-dehydrogenase</fullName>
    </submittedName>
</protein>
<dbReference type="EMBL" id="PVNG01000006">
    <property type="protein sequence ID" value="PRX65887.1"/>
    <property type="molecule type" value="Genomic_DNA"/>
</dbReference>
<gene>
    <name evidence="3" type="ORF">B0I32_10623</name>
</gene>
<sequence length="325" mass="34812">MPGMPWDDRDEEAKKERQATVPEQQQERRVPGMSGPLEAVTVGLSALGREPDGEKLADALMSGRFRQLDTSNEYAGGRSETLIGQALANAGGGAGVTIFTKADRDPDTGVFDGDRVMRSFEETITRLGVERLPVYHLHDPFTITLSEAMAPGGAVPALVSLREQGLVGEIGIAAAGGTLVQDYIRTDAFDAVLTHNRYTLVDRRGEDILDLATERNMTVFNAAPFGGGILSGSPRRAGRYGYRPISPEFGQHVERLRELAERWGIGLAAAALHFSLAEPRVHSTVVGVTSVARLEQLGALADTVVPDGFWDEVAALGSPPPSPVD</sequence>
<comment type="caution">
    <text evidence="3">The sequence shown here is derived from an EMBL/GenBank/DDBJ whole genome shotgun (WGS) entry which is preliminary data.</text>
</comment>
<dbReference type="PANTHER" id="PTHR42686">
    <property type="entry name" value="GH17980P-RELATED"/>
    <property type="match status" value="1"/>
</dbReference>
<dbReference type="InterPro" id="IPR036812">
    <property type="entry name" value="NAD(P)_OxRdtase_dom_sf"/>
</dbReference>
<evidence type="ECO:0000313" key="4">
    <source>
        <dbReference type="Proteomes" id="UP000238312"/>
    </source>
</evidence>
<dbReference type="Proteomes" id="UP000238312">
    <property type="component" value="Unassembled WGS sequence"/>
</dbReference>
<feature type="region of interest" description="Disordered" evidence="1">
    <location>
        <begin position="1"/>
        <end position="35"/>
    </location>
</feature>
<dbReference type="AlphaFoldDB" id="A0A2T0N1S2"/>
<feature type="domain" description="NADP-dependent oxidoreductase" evidence="2">
    <location>
        <begin position="58"/>
        <end position="315"/>
    </location>
</feature>
<dbReference type="InterPro" id="IPR020471">
    <property type="entry name" value="AKR"/>
</dbReference>
<proteinExistence type="predicted"/>
<dbReference type="Pfam" id="PF00248">
    <property type="entry name" value="Aldo_ket_red"/>
    <property type="match status" value="1"/>
</dbReference>
<dbReference type="GO" id="GO:0016491">
    <property type="term" value="F:oxidoreductase activity"/>
    <property type="evidence" value="ECO:0007669"/>
    <property type="project" value="InterPro"/>
</dbReference>
<evidence type="ECO:0000256" key="1">
    <source>
        <dbReference type="SAM" id="MobiDB-lite"/>
    </source>
</evidence>
<dbReference type="Gene3D" id="3.20.20.100">
    <property type="entry name" value="NADP-dependent oxidoreductase domain"/>
    <property type="match status" value="1"/>
</dbReference>
<accession>A0A2T0N1S2</accession>
<name>A0A2T0N1S2_9ACTN</name>
<organism evidence="3 4">
    <name type="scientific">Nonomuraea fuscirosea</name>
    <dbReference type="NCBI Taxonomy" id="1291556"/>
    <lineage>
        <taxon>Bacteria</taxon>
        <taxon>Bacillati</taxon>
        <taxon>Actinomycetota</taxon>
        <taxon>Actinomycetes</taxon>
        <taxon>Streptosporangiales</taxon>
        <taxon>Streptosporangiaceae</taxon>
        <taxon>Nonomuraea</taxon>
    </lineage>
</organism>
<reference evidence="3 4" key="1">
    <citation type="submission" date="2018-03" db="EMBL/GenBank/DDBJ databases">
        <title>Genomic Encyclopedia of Type Strains, Phase III (KMG-III): the genomes of soil and plant-associated and newly described type strains.</title>
        <authorList>
            <person name="Whitman W."/>
        </authorList>
    </citation>
    <scope>NUCLEOTIDE SEQUENCE [LARGE SCALE GENOMIC DNA]</scope>
    <source>
        <strain evidence="3 4">CGMCC 4.7104</strain>
    </source>
</reference>
<dbReference type="SUPFAM" id="SSF51430">
    <property type="entry name" value="NAD(P)-linked oxidoreductase"/>
    <property type="match status" value="1"/>
</dbReference>
<dbReference type="PANTHER" id="PTHR42686:SF1">
    <property type="entry name" value="GH17980P-RELATED"/>
    <property type="match status" value="1"/>
</dbReference>